<reference evidence="1 2" key="1">
    <citation type="submission" date="2017-05" db="EMBL/GenBank/DDBJ databases">
        <title>Biotechnological potential of actinobacteria isolated from South African environments.</title>
        <authorList>
            <person name="Le Roes-Hill M."/>
            <person name="Prins A."/>
            <person name="Durrell K.A."/>
        </authorList>
    </citation>
    <scope>NUCLEOTIDE SEQUENCE [LARGE SCALE GENOMIC DNA]</scope>
    <source>
        <strain evidence="1">M26</strain>
    </source>
</reference>
<accession>A0A243RWG5</accession>
<dbReference type="EMBL" id="NGFP01000006">
    <property type="protein sequence ID" value="OUC99548.1"/>
    <property type="molecule type" value="Genomic_DNA"/>
</dbReference>
<proteinExistence type="predicted"/>
<name>A0A243RWG5_9ACTN</name>
<comment type="caution">
    <text evidence="1">The sequence shown here is derived from an EMBL/GenBank/DDBJ whole genome shotgun (WGS) entry which is preliminary data.</text>
</comment>
<keyword evidence="2" id="KW-1185">Reference proteome</keyword>
<organism evidence="1 2">
    <name type="scientific">Streptosporangium minutum</name>
    <dbReference type="NCBI Taxonomy" id="569862"/>
    <lineage>
        <taxon>Bacteria</taxon>
        <taxon>Bacillati</taxon>
        <taxon>Actinomycetota</taxon>
        <taxon>Actinomycetes</taxon>
        <taxon>Streptosporangiales</taxon>
        <taxon>Streptosporangiaceae</taxon>
        <taxon>Streptosporangium</taxon>
    </lineage>
</organism>
<evidence type="ECO:0000313" key="2">
    <source>
        <dbReference type="Proteomes" id="UP000194761"/>
    </source>
</evidence>
<dbReference type="AlphaFoldDB" id="A0A243RWG5"/>
<sequence>MTMPYWPIPSVGVSDDRAVTLVFVAGATSVPVIAESGAGSFSPFDLSPAASLFLFRLVGGCAVLPSSLTASRDPGAFVGTAAVPGGRVGAVAGFLAGSCGSSWTPLRCLPSVFPLCGLSVLLPVFC</sequence>
<evidence type="ECO:0000313" key="1">
    <source>
        <dbReference type="EMBL" id="OUC99548.1"/>
    </source>
</evidence>
<dbReference type="Proteomes" id="UP000194761">
    <property type="component" value="Unassembled WGS sequence"/>
</dbReference>
<gene>
    <name evidence="1" type="ORF">CA984_02295</name>
</gene>
<protein>
    <submittedName>
        <fullName evidence="1">Uncharacterized protein</fullName>
    </submittedName>
</protein>